<evidence type="ECO:0000313" key="2">
    <source>
        <dbReference type="EMBL" id="TEB39926.1"/>
    </source>
</evidence>
<sequence length="219" mass="24123">MPPKISIGNIKPKHPPFPKRNELDEGHLPLPAGVIYIHPPFLSHTPFHLSALGHRQAFLEGLWTYAPFTVPSCAVSPQHAVVKQSPSGISNVTSTQVSWARVRRERGVAATRVPYPFLRPCHSPWHFQVKAMAPKMVGRPFIIPSAYNPHSSTPARSLPLIAIVLIVTVLTLGHNPRCIDSSNHVRKLKPQAQMKSFHARASSLDLCFRSRAKGLVASG</sequence>
<dbReference type="Proteomes" id="UP000298030">
    <property type="component" value="Unassembled WGS sequence"/>
</dbReference>
<proteinExistence type="predicted"/>
<organism evidence="2 3">
    <name type="scientific">Coprinellus micaceus</name>
    <name type="common">Glistening ink-cap mushroom</name>
    <name type="synonym">Coprinus micaceus</name>
    <dbReference type="NCBI Taxonomy" id="71717"/>
    <lineage>
        <taxon>Eukaryota</taxon>
        <taxon>Fungi</taxon>
        <taxon>Dikarya</taxon>
        <taxon>Basidiomycota</taxon>
        <taxon>Agaricomycotina</taxon>
        <taxon>Agaricomycetes</taxon>
        <taxon>Agaricomycetidae</taxon>
        <taxon>Agaricales</taxon>
        <taxon>Agaricineae</taxon>
        <taxon>Psathyrellaceae</taxon>
        <taxon>Coprinellus</taxon>
    </lineage>
</organism>
<name>A0A4Y7U0G4_COPMI</name>
<dbReference type="EMBL" id="QPFP01000001">
    <property type="protein sequence ID" value="TEB39926.1"/>
    <property type="molecule type" value="Genomic_DNA"/>
</dbReference>
<evidence type="ECO:0000313" key="3">
    <source>
        <dbReference type="Proteomes" id="UP000298030"/>
    </source>
</evidence>
<feature type="region of interest" description="Disordered" evidence="1">
    <location>
        <begin position="1"/>
        <end position="21"/>
    </location>
</feature>
<gene>
    <name evidence="2" type="ORF">FA13DRAFT_1724145</name>
</gene>
<accession>A0A4Y7U0G4</accession>
<comment type="caution">
    <text evidence="2">The sequence shown here is derived from an EMBL/GenBank/DDBJ whole genome shotgun (WGS) entry which is preliminary data.</text>
</comment>
<protein>
    <submittedName>
        <fullName evidence="2">Uncharacterized protein</fullName>
    </submittedName>
</protein>
<keyword evidence="3" id="KW-1185">Reference proteome</keyword>
<reference evidence="2 3" key="1">
    <citation type="journal article" date="2019" name="Nat. Ecol. Evol.">
        <title>Megaphylogeny resolves global patterns of mushroom evolution.</title>
        <authorList>
            <person name="Varga T."/>
            <person name="Krizsan K."/>
            <person name="Foldi C."/>
            <person name="Dima B."/>
            <person name="Sanchez-Garcia M."/>
            <person name="Sanchez-Ramirez S."/>
            <person name="Szollosi G.J."/>
            <person name="Szarkandi J.G."/>
            <person name="Papp V."/>
            <person name="Albert L."/>
            <person name="Andreopoulos W."/>
            <person name="Angelini C."/>
            <person name="Antonin V."/>
            <person name="Barry K.W."/>
            <person name="Bougher N.L."/>
            <person name="Buchanan P."/>
            <person name="Buyck B."/>
            <person name="Bense V."/>
            <person name="Catcheside P."/>
            <person name="Chovatia M."/>
            <person name="Cooper J."/>
            <person name="Damon W."/>
            <person name="Desjardin D."/>
            <person name="Finy P."/>
            <person name="Geml J."/>
            <person name="Haridas S."/>
            <person name="Hughes K."/>
            <person name="Justo A."/>
            <person name="Karasinski D."/>
            <person name="Kautmanova I."/>
            <person name="Kiss B."/>
            <person name="Kocsube S."/>
            <person name="Kotiranta H."/>
            <person name="LaButti K.M."/>
            <person name="Lechner B.E."/>
            <person name="Liimatainen K."/>
            <person name="Lipzen A."/>
            <person name="Lukacs Z."/>
            <person name="Mihaltcheva S."/>
            <person name="Morgado L.N."/>
            <person name="Niskanen T."/>
            <person name="Noordeloos M.E."/>
            <person name="Ohm R.A."/>
            <person name="Ortiz-Santana B."/>
            <person name="Ovrebo C."/>
            <person name="Racz N."/>
            <person name="Riley R."/>
            <person name="Savchenko A."/>
            <person name="Shiryaev A."/>
            <person name="Soop K."/>
            <person name="Spirin V."/>
            <person name="Szebenyi C."/>
            <person name="Tomsovsky M."/>
            <person name="Tulloss R.E."/>
            <person name="Uehling J."/>
            <person name="Grigoriev I.V."/>
            <person name="Vagvolgyi C."/>
            <person name="Papp T."/>
            <person name="Martin F.M."/>
            <person name="Miettinen O."/>
            <person name="Hibbett D.S."/>
            <person name="Nagy L.G."/>
        </authorList>
    </citation>
    <scope>NUCLEOTIDE SEQUENCE [LARGE SCALE GENOMIC DNA]</scope>
    <source>
        <strain evidence="2 3">FP101781</strain>
    </source>
</reference>
<dbReference type="AlphaFoldDB" id="A0A4Y7U0G4"/>
<evidence type="ECO:0000256" key="1">
    <source>
        <dbReference type="SAM" id="MobiDB-lite"/>
    </source>
</evidence>